<dbReference type="InterPro" id="IPR011992">
    <property type="entry name" value="EF-hand-dom_pair"/>
</dbReference>
<reference evidence="3 4" key="1">
    <citation type="submission" date="2020-07" db="EMBL/GenBank/DDBJ databases">
        <title>Genomic analyses of the natural microbiome of Caenorhabditis elegans.</title>
        <authorList>
            <person name="Samuel B."/>
        </authorList>
    </citation>
    <scope>NUCLEOTIDE SEQUENCE [LARGE SCALE GENOMIC DNA]</scope>
    <source>
        <strain evidence="3 4">BIGb0408</strain>
    </source>
</reference>
<name>A0A7Y9XI24_9GAMM</name>
<dbReference type="SMART" id="SM00054">
    <property type="entry name" value="EFh"/>
    <property type="match status" value="2"/>
</dbReference>
<comment type="caution">
    <text evidence="3">The sequence shown here is derived from an EMBL/GenBank/DDBJ whole genome shotgun (WGS) entry which is preliminary data.</text>
</comment>
<dbReference type="PROSITE" id="PS50222">
    <property type="entry name" value="EF_HAND_2"/>
    <property type="match status" value="2"/>
</dbReference>
<evidence type="ECO:0000256" key="1">
    <source>
        <dbReference type="SAM" id="SignalP"/>
    </source>
</evidence>
<organism evidence="3 4">
    <name type="scientific">Phytopseudomonas flavescens</name>
    <dbReference type="NCBI Taxonomy" id="29435"/>
    <lineage>
        <taxon>Bacteria</taxon>
        <taxon>Pseudomonadati</taxon>
        <taxon>Pseudomonadota</taxon>
        <taxon>Gammaproteobacteria</taxon>
        <taxon>Pseudomonadales</taxon>
        <taxon>Pseudomonadaceae</taxon>
        <taxon>Phytopseudomonas</taxon>
    </lineage>
</organism>
<dbReference type="Gene3D" id="1.10.238.10">
    <property type="entry name" value="EF-hand"/>
    <property type="match status" value="2"/>
</dbReference>
<dbReference type="InterPro" id="IPR018247">
    <property type="entry name" value="EF_Hand_1_Ca_BS"/>
</dbReference>
<keyword evidence="1" id="KW-0732">Signal</keyword>
<evidence type="ECO:0000259" key="2">
    <source>
        <dbReference type="PROSITE" id="PS50222"/>
    </source>
</evidence>
<dbReference type="EMBL" id="JACBYV010000001">
    <property type="protein sequence ID" value="NYH71778.1"/>
    <property type="molecule type" value="Genomic_DNA"/>
</dbReference>
<dbReference type="SUPFAM" id="SSF47473">
    <property type="entry name" value="EF-hand"/>
    <property type="match status" value="1"/>
</dbReference>
<proteinExistence type="predicted"/>
<dbReference type="PROSITE" id="PS00018">
    <property type="entry name" value="EF_HAND_1"/>
    <property type="match status" value="3"/>
</dbReference>
<dbReference type="Proteomes" id="UP000578688">
    <property type="component" value="Unassembled WGS sequence"/>
</dbReference>
<accession>A0A7Y9XI24</accession>
<dbReference type="AlphaFoldDB" id="A0A7Y9XI24"/>
<feature type="signal peptide" evidence="1">
    <location>
        <begin position="1"/>
        <end position="24"/>
    </location>
</feature>
<dbReference type="InterPro" id="IPR002048">
    <property type="entry name" value="EF_hand_dom"/>
</dbReference>
<feature type="chain" id="PRO_5031508716" evidence="1">
    <location>
        <begin position="25"/>
        <end position="147"/>
    </location>
</feature>
<sequence length="147" mass="15614">MPSLTRTLASGLLLALAASNVAAAGIDEIFREQDSNGDGALSVEEARAAAPATFRSIDHDGDGIVTAEDIAAYTVAEGDPDMVWPAQVLASVAQATLELWDGNRDGKVTEQEYAQAAVDLMLLADTDGDRRVTREELQRFRGEPVTP</sequence>
<gene>
    <name evidence="3" type="ORF">FHR27_000388</name>
</gene>
<evidence type="ECO:0000313" key="4">
    <source>
        <dbReference type="Proteomes" id="UP000578688"/>
    </source>
</evidence>
<dbReference type="RefSeq" id="WP_179537633.1">
    <property type="nucleotide sequence ID" value="NZ_JACBYV010000001.1"/>
</dbReference>
<dbReference type="Pfam" id="PF13202">
    <property type="entry name" value="EF-hand_5"/>
    <property type="match status" value="3"/>
</dbReference>
<protein>
    <submittedName>
        <fullName evidence="3">Ca2+-binding EF-hand superfamily protein</fullName>
    </submittedName>
</protein>
<evidence type="ECO:0000313" key="3">
    <source>
        <dbReference type="EMBL" id="NYH71778.1"/>
    </source>
</evidence>
<dbReference type="GO" id="GO:0005509">
    <property type="term" value="F:calcium ion binding"/>
    <property type="evidence" value="ECO:0007669"/>
    <property type="project" value="InterPro"/>
</dbReference>
<keyword evidence="4" id="KW-1185">Reference proteome</keyword>
<feature type="domain" description="EF-hand" evidence="2">
    <location>
        <begin position="21"/>
        <end position="56"/>
    </location>
</feature>
<feature type="domain" description="EF-hand" evidence="2">
    <location>
        <begin position="88"/>
        <end position="123"/>
    </location>
</feature>